<dbReference type="AlphaFoldDB" id="A0A5D3WJG5"/>
<dbReference type="RefSeq" id="WP_148895816.1">
    <property type="nucleotide sequence ID" value="NZ_VNIB01000006.1"/>
</dbReference>
<dbReference type="GO" id="GO:0009055">
    <property type="term" value="F:electron transfer activity"/>
    <property type="evidence" value="ECO:0007669"/>
    <property type="project" value="InterPro"/>
</dbReference>
<dbReference type="GO" id="GO:0033539">
    <property type="term" value="P:fatty acid beta-oxidation using acyl-CoA dehydrogenase"/>
    <property type="evidence" value="ECO:0007669"/>
    <property type="project" value="TreeGrafter"/>
</dbReference>
<dbReference type="Gene3D" id="3.40.50.1220">
    <property type="entry name" value="TPP-binding domain"/>
    <property type="match status" value="1"/>
</dbReference>
<feature type="domain" description="Electron transfer flavoprotein alpha subunit C-terminal" evidence="1">
    <location>
        <begin position="204"/>
        <end position="284"/>
    </location>
</feature>
<keyword evidence="3" id="KW-1185">Reference proteome</keyword>
<dbReference type="InterPro" id="IPR014731">
    <property type="entry name" value="ETF_asu_C"/>
</dbReference>
<evidence type="ECO:0000313" key="3">
    <source>
        <dbReference type="Proteomes" id="UP000324159"/>
    </source>
</evidence>
<dbReference type="SUPFAM" id="SSF52467">
    <property type="entry name" value="DHS-like NAD/FAD-binding domain"/>
    <property type="match status" value="1"/>
</dbReference>
<dbReference type="EMBL" id="VNIB01000006">
    <property type="protein sequence ID" value="TYO98437.1"/>
    <property type="molecule type" value="Genomic_DNA"/>
</dbReference>
<dbReference type="PANTHER" id="PTHR43153">
    <property type="entry name" value="ELECTRON TRANSFER FLAVOPROTEIN ALPHA"/>
    <property type="match status" value="1"/>
</dbReference>
<dbReference type="PANTHER" id="PTHR43153:SF1">
    <property type="entry name" value="ELECTRON TRANSFER FLAVOPROTEIN SUBUNIT ALPHA, MITOCHONDRIAL"/>
    <property type="match status" value="1"/>
</dbReference>
<sequence length="329" mass="37166">MIKTILVGELNHRGELSDPTVEVVNFISELCKEDEFHVDAIFVSKCKEILEDIELPEFINRTYAIQDNDDSRKSFNLCVNALKNIAEENKATWLFFPQSIDLSQIALKYSIKNGANILNGIDEWEKDSSGSDFIFKKSILNKLFYSTHKVSPRDILVGVIGKNIFKDLLIKKKKKYHLEHISSHAVNKEYIVKEVISPRYDEIDISESEIVVGGGRGLEKQEYFDQILELAQTLGAGYGGTRVAVDYKWIDHERQIGRTGKKISPFLYVAVGVSGSTHHTFGVKAKYIVSINKDKSAPIFSISDMKVCADAKRFLPILTSKIQEAIKSQ</sequence>
<protein>
    <submittedName>
        <fullName evidence="2">Electron transfer flavoprotein alpha subunit</fullName>
    </submittedName>
</protein>
<dbReference type="InterPro" id="IPR001308">
    <property type="entry name" value="ETF_a/FixB"/>
</dbReference>
<proteinExistence type="predicted"/>
<dbReference type="GO" id="GO:0050660">
    <property type="term" value="F:flavin adenine dinucleotide binding"/>
    <property type="evidence" value="ECO:0007669"/>
    <property type="project" value="InterPro"/>
</dbReference>
<evidence type="ECO:0000259" key="1">
    <source>
        <dbReference type="Pfam" id="PF00766"/>
    </source>
</evidence>
<reference evidence="2 3" key="1">
    <citation type="submission" date="2019-07" db="EMBL/GenBank/DDBJ databases">
        <title>Genomic Encyclopedia of Type Strains, Phase IV (KMG-IV): sequencing the most valuable type-strain genomes for metagenomic binning, comparative biology and taxonomic classification.</title>
        <authorList>
            <person name="Goeker M."/>
        </authorList>
    </citation>
    <scope>NUCLEOTIDE SEQUENCE [LARGE SCALE GENOMIC DNA]</scope>
    <source>
        <strain evidence="2 3">SS015</strain>
    </source>
</reference>
<dbReference type="InterPro" id="IPR029035">
    <property type="entry name" value="DHS-like_NAD/FAD-binding_dom"/>
</dbReference>
<comment type="caution">
    <text evidence="2">The sequence shown here is derived from an EMBL/GenBank/DDBJ whole genome shotgun (WGS) entry which is preliminary data.</text>
</comment>
<name>A0A5D3WJG5_9BACT</name>
<dbReference type="Proteomes" id="UP000324159">
    <property type="component" value="Unassembled WGS sequence"/>
</dbReference>
<dbReference type="Pfam" id="PF00766">
    <property type="entry name" value="ETF_alpha"/>
    <property type="match status" value="1"/>
</dbReference>
<dbReference type="OrthoDB" id="9770286at2"/>
<evidence type="ECO:0000313" key="2">
    <source>
        <dbReference type="EMBL" id="TYO98437.1"/>
    </source>
</evidence>
<accession>A0A5D3WJG5</accession>
<gene>
    <name evidence="2" type="ORF">EDC39_10636</name>
</gene>
<organism evidence="2 3">
    <name type="scientific">Geothermobacter ehrlichii</name>
    <dbReference type="NCBI Taxonomy" id="213224"/>
    <lineage>
        <taxon>Bacteria</taxon>
        <taxon>Pseudomonadati</taxon>
        <taxon>Thermodesulfobacteriota</taxon>
        <taxon>Desulfuromonadia</taxon>
        <taxon>Desulfuromonadales</taxon>
        <taxon>Geothermobacteraceae</taxon>
        <taxon>Geothermobacter</taxon>
    </lineage>
</organism>